<gene>
    <name evidence="2" type="ORF">ACIB24_06580</name>
</gene>
<dbReference type="Proteomes" id="UP001612915">
    <property type="component" value="Unassembled WGS sequence"/>
</dbReference>
<evidence type="ECO:0000313" key="2">
    <source>
        <dbReference type="EMBL" id="MFI7586725.1"/>
    </source>
</evidence>
<keyword evidence="3" id="KW-1185">Reference proteome</keyword>
<dbReference type="EMBL" id="JBITLV010000002">
    <property type="protein sequence ID" value="MFI7586725.1"/>
    <property type="molecule type" value="Genomic_DNA"/>
</dbReference>
<dbReference type="RefSeq" id="WP_398277032.1">
    <property type="nucleotide sequence ID" value="NZ_JBITLV010000002.1"/>
</dbReference>
<evidence type="ECO:0000313" key="3">
    <source>
        <dbReference type="Proteomes" id="UP001612915"/>
    </source>
</evidence>
<accession>A0ABW8AK34</accession>
<reference evidence="2 3" key="1">
    <citation type="submission" date="2024-10" db="EMBL/GenBank/DDBJ databases">
        <title>The Natural Products Discovery Center: Release of the First 8490 Sequenced Strains for Exploring Actinobacteria Biosynthetic Diversity.</title>
        <authorList>
            <person name="Kalkreuter E."/>
            <person name="Kautsar S.A."/>
            <person name="Yang D."/>
            <person name="Bader C.D."/>
            <person name="Teijaro C.N."/>
            <person name="Fluegel L."/>
            <person name="Davis C.M."/>
            <person name="Simpson J.R."/>
            <person name="Lauterbach L."/>
            <person name="Steele A.D."/>
            <person name="Gui C."/>
            <person name="Meng S."/>
            <person name="Li G."/>
            <person name="Viehrig K."/>
            <person name="Ye F."/>
            <person name="Su P."/>
            <person name="Kiefer A.F."/>
            <person name="Nichols A."/>
            <person name="Cepeda A.J."/>
            <person name="Yan W."/>
            <person name="Fan B."/>
            <person name="Jiang Y."/>
            <person name="Adhikari A."/>
            <person name="Zheng C.-J."/>
            <person name="Schuster L."/>
            <person name="Cowan T.M."/>
            <person name="Smanski M.J."/>
            <person name="Chevrette M.G."/>
            <person name="De Carvalho L.P.S."/>
            <person name="Shen B."/>
        </authorList>
    </citation>
    <scope>NUCLEOTIDE SEQUENCE [LARGE SCALE GENOMIC DNA]</scope>
    <source>
        <strain evidence="2 3">NPDC049639</strain>
    </source>
</reference>
<feature type="compositionally biased region" description="Low complexity" evidence="1">
    <location>
        <begin position="117"/>
        <end position="129"/>
    </location>
</feature>
<protein>
    <submittedName>
        <fullName evidence="2">Uncharacterized protein</fullName>
    </submittedName>
</protein>
<feature type="compositionally biased region" description="Basic residues" evidence="1">
    <location>
        <begin position="170"/>
        <end position="179"/>
    </location>
</feature>
<sequence>MNLEQVLDAVRRLPDQPPPTPSPALAAFLTDDPVRTEIVVSSAGLGARRARRGLFAAKVALAAACLTATGVAAAGAVTGVGPVPRLPVLERHAPAPPRSVRPAVDRSAPPVKPSPAPVVVVRPSKPPRAQSDDDRPAVQVRHQHRGKGSAADGRSSSWLHRSGDDERPKRWPGQRFRHGHDHDRPGQDGWGGRPGHGRRR</sequence>
<comment type="caution">
    <text evidence="2">The sequence shown here is derived from an EMBL/GenBank/DDBJ whole genome shotgun (WGS) entry which is preliminary data.</text>
</comment>
<feature type="region of interest" description="Disordered" evidence="1">
    <location>
        <begin position="90"/>
        <end position="200"/>
    </location>
</feature>
<evidence type="ECO:0000256" key="1">
    <source>
        <dbReference type="SAM" id="MobiDB-lite"/>
    </source>
</evidence>
<feature type="compositionally biased region" description="Low complexity" evidence="1">
    <location>
        <begin position="100"/>
        <end position="109"/>
    </location>
</feature>
<name>A0ABW8AK34_9ACTN</name>
<proteinExistence type="predicted"/>
<organism evidence="2 3">
    <name type="scientific">Spongisporangium articulatum</name>
    <dbReference type="NCBI Taxonomy" id="3362603"/>
    <lineage>
        <taxon>Bacteria</taxon>
        <taxon>Bacillati</taxon>
        <taxon>Actinomycetota</taxon>
        <taxon>Actinomycetes</taxon>
        <taxon>Kineosporiales</taxon>
        <taxon>Kineosporiaceae</taxon>
        <taxon>Spongisporangium</taxon>
    </lineage>
</organism>